<feature type="region of interest" description="Disordered" evidence="1">
    <location>
        <begin position="202"/>
        <end position="225"/>
    </location>
</feature>
<dbReference type="GeneID" id="60696756"/>
<reference evidence="2 3" key="1">
    <citation type="submission" date="2019-10" db="EMBL/GenBank/DDBJ databases">
        <authorList>
            <person name="Wang R."/>
        </authorList>
    </citation>
    <scope>NUCLEOTIDE SEQUENCE [LARGE SCALE GENOMIC DNA]</scope>
    <source>
        <strain evidence="2 3">ATCC 19377</strain>
    </source>
</reference>
<proteinExistence type="predicted"/>
<evidence type="ECO:0000256" key="1">
    <source>
        <dbReference type="SAM" id="MobiDB-lite"/>
    </source>
</evidence>
<evidence type="ECO:0000313" key="3">
    <source>
        <dbReference type="Proteomes" id="UP000363590"/>
    </source>
</evidence>
<dbReference type="RefSeq" id="WP_193354187.1">
    <property type="nucleotide sequence ID" value="NZ_CP045571.1"/>
</dbReference>
<dbReference type="KEGG" id="atx:GCD22_02489"/>
<accession>A0A5P9XST8</accession>
<feature type="compositionally biased region" description="Basic and acidic residues" evidence="1">
    <location>
        <begin position="216"/>
        <end position="225"/>
    </location>
</feature>
<gene>
    <name evidence="2" type="ORF">GCD22_02489</name>
</gene>
<organism evidence="2 3">
    <name type="scientific">Acidithiobacillus thiooxidans ATCC 19377</name>
    <dbReference type="NCBI Taxonomy" id="637390"/>
    <lineage>
        <taxon>Bacteria</taxon>
        <taxon>Pseudomonadati</taxon>
        <taxon>Pseudomonadota</taxon>
        <taxon>Acidithiobacillia</taxon>
        <taxon>Acidithiobacillales</taxon>
        <taxon>Acidithiobacillaceae</taxon>
        <taxon>Acidithiobacillus</taxon>
    </lineage>
</organism>
<dbReference type="AlphaFoldDB" id="A0A5P9XST8"/>
<protein>
    <submittedName>
        <fullName evidence="2">Uncharacterized protein</fullName>
    </submittedName>
</protein>
<dbReference type="Proteomes" id="UP000363590">
    <property type="component" value="Chromosome"/>
</dbReference>
<evidence type="ECO:0000313" key="2">
    <source>
        <dbReference type="EMBL" id="QFX96679.1"/>
    </source>
</evidence>
<name>A0A5P9XST8_ACITH</name>
<sequence>MTEEQLEHLIRASGAILGDDAVVVIGSQSILPWLRKFSGHPPRAWPGVFTLSTEADIIPIDNDEHKSDLIDGSLGEDSYFHNSYGYYAQGVSMETAKAPEGWISRCYPLVNTNTHQVVGHCMHPADLFIAKSIAGRPKDGPFLDAMITTGLVNENTVLHLLRKVPGISVEEQHVLKSNVSARFQRTNGPDIDVLKDGEKSRVIGARVRSPEQNPEPGRKKGDLEI</sequence>
<dbReference type="EMBL" id="CP045571">
    <property type="protein sequence ID" value="QFX96679.1"/>
    <property type="molecule type" value="Genomic_DNA"/>
</dbReference>